<sequence>MIQGGIIAAVYAALTLITPIFSYGVGQVRISEALCVLPFFTPAAIPGLFVGCALANLGSPFGMADIICGSIASLLAAYATSKVKNKWLAPLPSVLLNGLIVGLMLSTQIPGQAWWAAILYVAGGQAIACYALGMPLLFALDKFRGKLFGETRRKEE</sequence>
<evidence type="ECO:0000313" key="3">
    <source>
        <dbReference type="Proteomes" id="UP000617951"/>
    </source>
</evidence>
<name>A0A926DKC2_9FIRM</name>
<feature type="transmembrane region" description="Helical" evidence="1">
    <location>
        <begin position="87"/>
        <end position="107"/>
    </location>
</feature>
<protein>
    <submittedName>
        <fullName evidence="2">QueT transporter family protein</fullName>
    </submittedName>
</protein>
<reference evidence="2" key="1">
    <citation type="submission" date="2020-08" db="EMBL/GenBank/DDBJ databases">
        <title>Genome public.</title>
        <authorList>
            <person name="Liu C."/>
            <person name="Sun Q."/>
        </authorList>
    </citation>
    <scope>NUCLEOTIDE SEQUENCE</scope>
    <source>
        <strain evidence="2">NSJ-63</strain>
    </source>
</reference>
<keyword evidence="1" id="KW-1133">Transmembrane helix</keyword>
<dbReference type="AlphaFoldDB" id="A0A926DKC2"/>
<dbReference type="RefSeq" id="WP_330605742.1">
    <property type="nucleotide sequence ID" value="NZ_JACRSS010000003.1"/>
</dbReference>
<keyword evidence="1" id="KW-0472">Membrane</keyword>
<dbReference type="PIRSF" id="PIRSF031501">
    <property type="entry name" value="QueT"/>
    <property type="match status" value="1"/>
</dbReference>
<feature type="transmembrane region" description="Helical" evidence="1">
    <location>
        <begin position="33"/>
        <end position="57"/>
    </location>
</feature>
<feature type="transmembrane region" description="Helical" evidence="1">
    <location>
        <begin position="6"/>
        <end position="26"/>
    </location>
</feature>
<evidence type="ECO:0000256" key="1">
    <source>
        <dbReference type="SAM" id="Phobius"/>
    </source>
</evidence>
<feature type="transmembrane region" description="Helical" evidence="1">
    <location>
        <begin position="113"/>
        <end position="138"/>
    </location>
</feature>
<dbReference type="Proteomes" id="UP000617951">
    <property type="component" value="Unassembled WGS sequence"/>
</dbReference>
<proteinExistence type="predicted"/>
<comment type="caution">
    <text evidence="2">The sequence shown here is derived from an EMBL/GenBank/DDBJ whole genome shotgun (WGS) entry which is preliminary data.</text>
</comment>
<dbReference type="PANTHER" id="PTHR40044:SF1">
    <property type="entry name" value="INTEGRAL MEMBRANE PROTEIN"/>
    <property type="match status" value="1"/>
</dbReference>
<evidence type="ECO:0000313" key="2">
    <source>
        <dbReference type="EMBL" id="MBC8538695.1"/>
    </source>
</evidence>
<gene>
    <name evidence="2" type="ORF">H8693_07075</name>
</gene>
<feature type="transmembrane region" description="Helical" evidence="1">
    <location>
        <begin position="63"/>
        <end position="80"/>
    </location>
</feature>
<dbReference type="PANTHER" id="PTHR40044">
    <property type="entry name" value="INTEGRAL MEMBRANE PROTEIN-RELATED"/>
    <property type="match status" value="1"/>
</dbReference>
<accession>A0A926DKC2</accession>
<keyword evidence="1" id="KW-0812">Transmembrane</keyword>
<organism evidence="2 3">
    <name type="scientific">Guopingia tenuis</name>
    <dbReference type="NCBI Taxonomy" id="2763656"/>
    <lineage>
        <taxon>Bacteria</taxon>
        <taxon>Bacillati</taxon>
        <taxon>Bacillota</taxon>
        <taxon>Clostridia</taxon>
        <taxon>Christensenellales</taxon>
        <taxon>Christensenellaceae</taxon>
        <taxon>Guopingia</taxon>
    </lineage>
</organism>
<dbReference type="Pfam" id="PF06177">
    <property type="entry name" value="QueT"/>
    <property type="match status" value="1"/>
</dbReference>
<dbReference type="EMBL" id="JACRSS010000003">
    <property type="protein sequence ID" value="MBC8538695.1"/>
    <property type="molecule type" value="Genomic_DNA"/>
</dbReference>
<dbReference type="InterPro" id="IPR010387">
    <property type="entry name" value="QueT"/>
</dbReference>
<keyword evidence="3" id="KW-1185">Reference proteome</keyword>